<dbReference type="RefSeq" id="WP_109015230.1">
    <property type="nucleotide sequence ID" value="NZ_BDOQ01000006.1"/>
</dbReference>
<evidence type="ECO:0000313" key="2">
    <source>
        <dbReference type="EMBL" id="GBG14020.1"/>
    </source>
</evidence>
<feature type="region of interest" description="Disordered" evidence="1">
    <location>
        <begin position="1"/>
        <end position="74"/>
    </location>
</feature>
<evidence type="ECO:0000313" key="3">
    <source>
        <dbReference type="Proteomes" id="UP000245081"/>
    </source>
</evidence>
<accession>A0A2R5F711</accession>
<dbReference type="OrthoDB" id="8814867at2"/>
<dbReference type="EMBL" id="BDOQ01000006">
    <property type="protein sequence ID" value="GBG14020.1"/>
    <property type="molecule type" value="Genomic_DNA"/>
</dbReference>
<feature type="compositionally biased region" description="Polar residues" evidence="1">
    <location>
        <begin position="64"/>
        <end position="73"/>
    </location>
</feature>
<comment type="caution">
    <text evidence="2">The sequence shown here is derived from an EMBL/GenBank/DDBJ whole genome shotgun (WGS) entry which is preliminary data.</text>
</comment>
<feature type="region of interest" description="Disordered" evidence="1">
    <location>
        <begin position="502"/>
        <end position="521"/>
    </location>
</feature>
<organism evidence="2 3">
    <name type="scientific">Novimethylophilus kurashikiensis</name>
    <dbReference type="NCBI Taxonomy" id="1825523"/>
    <lineage>
        <taxon>Bacteria</taxon>
        <taxon>Pseudomonadati</taxon>
        <taxon>Pseudomonadota</taxon>
        <taxon>Betaproteobacteria</taxon>
        <taxon>Nitrosomonadales</taxon>
        <taxon>Methylophilaceae</taxon>
        <taxon>Novimethylophilus</taxon>
    </lineage>
</organism>
<dbReference type="AlphaFoldDB" id="A0A2R5F711"/>
<keyword evidence="2" id="KW-0413">Isomerase</keyword>
<dbReference type="GO" id="GO:0016853">
    <property type="term" value="F:isomerase activity"/>
    <property type="evidence" value="ECO:0007669"/>
    <property type="project" value="UniProtKB-KW"/>
</dbReference>
<sequence>MSAIPRVGKDSKGQTATGGNATPGFTLPGLNGFSATPPVALSAGDNASSTTRSGISGGSISITNEAKQQTTTGKDAATTVATLNRDVATGKDTTDALGKIFTDQTKQNINAGFEIVGAFSQQASTFLDNRAKESTAAQQALDAENAKPADQRNQDVINQATQVLQDNQIWAMGGTGRIALTTVTAAFSGNLTGSGTELVQSATIRTLQALGAQEIKQLADSLGGEGSAAHTALHAVLACAGAEATGSDCGTAALAASGGVIINTLLDQIDGKGSTNLTPAEKEARATLINTLITSTTAALGGDAATASIAARIETENNGLKELFFPPDLPKMPFYGYVKNQDKSFTLVEKFASIDREKSRIILIAPGDRVLSEDRALYAAGAGGDEVNGYTVIFAHATDKTIQGVRMTEPAMFNQFVDMIKNSGAWEPGKPIMIDACNAGRLDSGIASALAKALNTVVVAPTTQTWQFPIWSTSGMTGAFEPTEPNGDYPNIQAPGKWKTFGPNGSVISTSKYPPNAPFQK</sequence>
<gene>
    <name evidence="2" type="ORF">NMK_1576</name>
</gene>
<protein>
    <submittedName>
        <fullName evidence="2">D-arabinose 5-phosphate isomerase</fullName>
    </submittedName>
</protein>
<proteinExistence type="predicted"/>
<feature type="compositionally biased region" description="Low complexity" evidence="1">
    <location>
        <begin position="48"/>
        <end position="63"/>
    </location>
</feature>
<keyword evidence="3" id="KW-1185">Reference proteome</keyword>
<reference evidence="2 3" key="1">
    <citation type="journal article" date="2018" name="Environ. Microbiol.">
        <title>Isolation and genomic characterization of Novimethylophilus kurashikiensis gen. nov. sp. nov., a new lanthanide-dependent methylotrophic species of Methylophilaceae.</title>
        <authorList>
            <person name="Lv H."/>
            <person name="Sahin N."/>
            <person name="Tani A."/>
        </authorList>
    </citation>
    <scope>NUCLEOTIDE SEQUENCE [LARGE SCALE GENOMIC DNA]</scope>
    <source>
        <strain evidence="2 3">La2-4</strain>
    </source>
</reference>
<dbReference type="Proteomes" id="UP000245081">
    <property type="component" value="Unassembled WGS sequence"/>
</dbReference>
<evidence type="ECO:0000256" key="1">
    <source>
        <dbReference type="SAM" id="MobiDB-lite"/>
    </source>
</evidence>
<name>A0A2R5F711_9PROT</name>